<keyword evidence="8 10" id="KW-0456">Lyase</keyword>
<protein>
    <submittedName>
        <fullName evidence="10">L-threonine dehydratase catabolic TdcB</fullName>
        <ecNumber evidence="10">4.3.1.19</ecNumber>
    </submittedName>
</protein>
<proteinExistence type="inferred from homology"/>
<dbReference type="AlphaFoldDB" id="A0A3Q8F366"/>
<reference evidence="10 11" key="1">
    <citation type="journal article" date="2018" name="Parasitology">
        <title>The reduced genome of Candidatus Kinetoplastibacterium sorsogonicusi, the endosymbiont of Kentomonas sorsogonicus (Trypanosomatidae): loss of the haem-synthesis pathway.</title>
        <authorList>
            <person name="Silva F.M."/>
            <person name="Kostygov A.Y."/>
            <person name="Spodareva V.V."/>
            <person name="Butenko A."/>
            <person name="Tossou R."/>
            <person name="Lukes J."/>
            <person name="Yurchenko V."/>
            <person name="Alves J.M.P."/>
        </authorList>
    </citation>
    <scope>NUCLEOTIDE SEQUENCE [LARGE SCALE GENOMIC DNA]</scope>
    <source>
        <strain evidence="10 11">MF-08</strain>
    </source>
</reference>
<dbReference type="GO" id="GO:0003941">
    <property type="term" value="F:L-serine ammonia-lyase activity"/>
    <property type="evidence" value="ECO:0007669"/>
    <property type="project" value="TreeGrafter"/>
</dbReference>
<dbReference type="InterPro" id="IPR036052">
    <property type="entry name" value="TrpB-like_PALP_sf"/>
</dbReference>
<dbReference type="RefSeq" id="WP_108673648.1">
    <property type="nucleotide sequence ID" value="NZ_CP025628.1"/>
</dbReference>
<dbReference type="GO" id="GO:0030378">
    <property type="term" value="F:serine racemase activity"/>
    <property type="evidence" value="ECO:0007669"/>
    <property type="project" value="TreeGrafter"/>
</dbReference>
<dbReference type="GO" id="GO:0006520">
    <property type="term" value="P:amino acid metabolic process"/>
    <property type="evidence" value="ECO:0007669"/>
    <property type="project" value="InterPro"/>
</dbReference>
<dbReference type="EC" id="4.3.1.19" evidence="10"/>
<dbReference type="KEGG" id="kso:CKSOR_00083"/>
<organism evidence="10 11">
    <name type="scientific">Candidatus Kinetoplastidibacterium kentomonadis</name>
    <dbReference type="NCBI Taxonomy" id="1576550"/>
    <lineage>
        <taxon>Bacteria</taxon>
        <taxon>Pseudomonadati</taxon>
        <taxon>Pseudomonadota</taxon>
        <taxon>Betaproteobacteria</taxon>
        <taxon>Candidatus Kinetoplastidibacterium</taxon>
    </lineage>
</organism>
<name>A0A3Q8F366_9PROT</name>
<evidence type="ECO:0000313" key="11">
    <source>
        <dbReference type="Proteomes" id="UP000266796"/>
    </source>
</evidence>
<dbReference type="GO" id="GO:0004794">
    <property type="term" value="F:threonine deaminase activity"/>
    <property type="evidence" value="ECO:0007669"/>
    <property type="project" value="UniProtKB-EC"/>
</dbReference>
<dbReference type="InterPro" id="IPR001926">
    <property type="entry name" value="TrpB-like_PALP"/>
</dbReference>
<dbReference type="Proteomes" id="UP000266796">
    <property type="component" value="Chromosome"/>
</dbReference>
<keyword evidence="7" id="KW-0663">Pyridoxal phosphate</keyword>
<dbReference type="InterPro" id="IPR000634">
    <property type="entry name" value="Ser/Thr_deHydtase_PyrdxlP-BS"/>
</dbReference>
<keyword evidence="6" id="KW-0460">Magnesium</keyword>
<dbReference type="GO" id="GO:0005524">
    <property type="term" value="F:ATP binding"/>
    <property type="evidence" value="ECO:0007669"/>
    <property type="project" value="TreeGrafter"/>
</dbReference>
<evidence type="ECO:0000256" key="6">
    <source>
        <dbReference type="ARBA" id="ARBA00022842"/>
    </source>
</evidence>
<keyword evidence="11" id="KW-1185">Reference proteome</keyword>
<accession>A0A3Q8F366</accession>
<evidence type="ECO:0000313" key="10">
    <source>
        <dbReference type="EMBL" id="AWD32225.1"/>
    </source>
</evidence>
<dbReference type="PANTHER" id="PTHR43050:SF1">
    <property type="entry name" value="SERINE RACEMASE"/>
    <property type="match status" value="1"/>
</dbReference>
<dbReference type="EMBL" id="CP025628">
    <property type="protein sequence ID" value="AWD32225.1"/>
    <property type="molecule type" value="Genomic_DNA"/>
</dbReference>
<dbReference type="OrthoDB" id="9811476at2"/>
<dbReference type="Gene3D" id="3.40.50.1100">
    <property type="match status" value="2"/>
</dbReference>
<feature type="domain" description="Tryptophan synthase beta chain-like PALP" evidence="9">
    <location>
        <begin position="20"/>
        <end position="306"/>
    </location>
</feature>
<comment type="cofactor">
    <cofactor evidence="4">
        <name>Mg(2+)</name>
        <dbReference type="ChEBI" id="CHEBI:18420"/>
    </cofactor>
</comment>
<dbReference type="GO" id="GO:0018114">
    <property type="term" value="F:threonine racemase activity"/>
    <property type="evidence" value="ECO:0007669"/>
    <property type="project" value="TreeGrafter"/>
</dbReference>
<dbReference type="SUPFAM" id="SSF53686">
    <property type="entry name" value="Tryptophan synthase beta subunit-like PLP-dependent enzymes"/>
    <property type="match status" value="1"/>
</dbReference>
<sequence length="321" mass="35762">MQNISSKHDIIVAANNLKNIIFETPIINSLLIDDMLRMKVFFKCENLQHTGSFKFRGAFNAVSNVNLHDKKRGIVSFSSGNHGQAMSLACKILKYDSTILMPIDAPLIKINGAKYYGSNVIFYNRYTDDREKISQDIILEKGFSLISPYDNNDVISGAGTIAKEIFEKIKNIDAIMIPLGGGSLLSGCATYIRSINSKCKIYGIEPENGNDGQISFRNKSLTKINVPNTIADGAQTQQIGYKNFEIIKKYVDDIFTVKDSEIINAMNIIAQYSKLIVEPTGAMGLAFLLKHKEKFFHKNVVIILSGGNIDINKFCQLINKN</sequence>
<dbReference type="GO" id="GO:0000287">
    <property type="term" value="F:magnesium ion binding"/>
    <property type="evidence" value="ECO:0007669"/>
    <property type="project" value="TreeGrafter"/>
</dbReference>
<evidence type="ECO:0000256" key="4">
    <source>
        <dbReference type="ARBA" id="ARBA00001946"/>
    </source>
</evidence>
<comment type="cofactor">
    <cofactor evidence="2">
        <name>pyridoxal 5'-phosphate</name>
        <dbReference type="ChEBI" id="CHEBI:597326"/>
    </cofactor>
</comment>
<evidence type="ECO:0000256" key="1">
    <source>
        <dbReference type="ARBA" id="ARBA00001913"/>
    </source>
</evidence>
<gene>
    <name evidence="10" type="primary">tdcB</name>
    <name evidence="10" type="ORF">CKSOR_00083</name>
</gene>
<evidence type="ECO:0000256" key="2">
    <source>
        <dbReference type="ARBA" id="ARBA00001933"/>
    </source>
</evidence>
<dbReference type="FunFam" id="3.40.50.1100:FF:000007">
    <property type="entry name" value="L-threonine dehydratase catabolic TdcB"/>
    <property type="match status" value="1"/>
</dbReference>
<evidence type="ECO:0000256" key="7">
    <source>
        <dbReference type="ARBA" id="ARBA00022898"/>
    </source>
</evidence>
<comment type="similarity">
    <text evidence="5">Belongs to the serine/threonine dehydratase family.</text>
</comment>
<dbReference type="Pfam" id="PF00291">
    <property type="entry name" value="PALP"/>
    <property type="match status" value="1"/>
</dbReference>
<comment type="cofactor">
    <cofactor evidence="1">
        <name>Ca(2+)</name>
        <dbReference type="ChEBI" id="CHEBI:29108"/>
    </cofactor>
</comment>
<dbReference type="GO" id="GO:0030170">
    <property type="term" value="F:pyridoxal phosphate binding"/>
    <property type="evidence" value="ECO:0007669"/>
    <property type="project" value="InterPro"/>
</dbReference>
<dbReference type="GO" id="GO:0008721">
    <property type="term" value="F:D-serine ammonia-lyase activity"/>
    <property type="evidence" value="ECO:0007669"/>
    <property type="project" value="TreeGrafter"/>
</dbReference>
<dbReference type="PROSITE" id="PS00165">
    <property type="entry name" value="DEHYDRATASE_SER_THR"/>
    <property type="match status" value="1"/>
</dbReference>
<dbReference type="PANTHER" id="PTHR43050">
    <property type="entry name" value="SERINE / THREONINE RACEMASE FAMILY MEMBER"/>
    <property type="match status" value="1"/>
</dbReference>
<dbReference type="CDD" id="cd01562">
    <property type="entry name" value="Thr-dehyd"/>
    <property type="match status" value="1"/>
</dbReference>
<comment type="cofactor">
    <cofactor evidence="3">
        <name>Mn(2+)</name>
        <dbReference type="ChEBI" id="CHEBI:29035"/>
    </cofactor>
</comment>
<evidence type="ECO:0000259" key="9">
    <source>
        <dbReference type="Pfam" id="PF00291"/>
    </source>
</evidence>
<evidence type="ECO:0000256" key="8">
    <source>
        <dbReference type="ARBA" id="ARBA00023239"/>
    </source>
</evidence>
<evidence type="ECO:0000256" key="3">
    <source>
        <dbReference type="ARBA" id="ARBA00001936"/>
    </source>
</evidence>
<evidence type="ECO:0000256" key="5">
    <source>
        <dbReference type="ARBA" id="ARBA00010869"/>
    </source>
</evidence>